<organism evidence="10 14">
    <name type="scientific">Phytophthora fragariae</name>
    <dbReference type="NCBI Taxonomy" id="53985"/>
    <lineage>
        <taxon>Eukaryota</taxon>
        <taxon>Sar</taxon>
        <taxon>Stramenopiles</taxon>
        <taxon>Oomycota</taxon>
        <taxon>Peronosporomycetes</taxon>
        <taxon>Peronosporales</taxon>
        <taxon>Peronosporaceae</taxon>
        <taxon>Phytophthora</taxon>
    </lineage>
</organism>
<feature type="compositionally biased region" description="Polar residues" evidence="1">
    <location>
        <begin position="47"/>
        <end position="60"/>
    </location>
</feature>
<evidence type="ECO:0000313" key="15">
    <source>
        <dbReference type="Proteomes" id="UP000440367"/>
    </source>
</evidence>
<dbReference type="Proteomes" id="UP000488956">
    <property type="component" value="Unassembled WGS sequence"/>
</dbReference>
<dbReference type="EMBL" id="QXGE01003045">
    <property type="protein sequence ID" value="KAE9277444.1"/>
    <property type="molecule type" value="Genomic_DNA"/>
</dbReference>
<dbReference type="Proteomes" id="UP000437068">
    <property type="component" value="Unassembled WGS sequence"/>
</dbReference>
<dbReference type="EMBL" id="QXGF01000363">
    <property type="protein sequence ID" value="KAE8941393.1"/>
    <property type="molecule type" value="Genomic_DNA"/>
</dbReference>
<dbReference type="EMBL" id="QXGA01002710">
    <property type="protein sequence ID" value="KAE9093173.1"/>
    <property type="molecule type" value="Genomic_DNA"/>
</dbReference>
<sequence>MSSCSSAFNGWGQAIAVMAAGALCTPPTKRRKGCSEPEGTFPAAQIRSASGETSSQRAVA</sequence>
<evidence type="ECO:0000313" key="18">
    <source>
        <dbReference type="Proteomes" id="UP000460718"/>
    </source>
</evidence>
<dbReference type="EMBL" id="QXGD01000373">
    <property type="protein sequence ID" value="KAE9241590.1"/>
    <property type="molecule type" value="Genomic_DNA"/>
</dbReference>
<accession>A0A6A4BNX9</accession>
<keyword evidence="13" id="KW-1185">Reference proteome</keyword>
<evidence type="ECO:0000313" key="4">
    <source>
        <dbReference type="EMBL" id="KAE9077739.1"/>
    </source>
</evidence>
<evidence type="ECO:0000313" key="3">
    <source>
        <dbReference type="EMBL" id="KAE8974736.1"/>
    </source>
</evidence>
<dbReference type="EMBL" id="QXFY01000319">
    <property type="protein sequence ID" value="KAE9348088.1"/>
    <property type="molecule type" value="Genomic_DNA"/>
</dbReference>
<evidence type="ECO:0000313" key="11">
    <source>
        <dbReference type="EMBL" id="KAE9348088.1"/>
    </source>
</evidence>
<dbReference type="EMBL" id="QXFW01002872">
    <property type="protein sequence ID" value="KAE8974736.1"/>
    <property type="molecule type" value="Genomic_DNA"/>
</dbReference>
<feature type="region of interest" description="Disordered" evidence="1">
    <location>
        <begin position="27"/>
        <end position="60"/>
    </location>
</feature>
<dbReference type="AlphaFoldDB" id="A0A6A4BNX9"/>
<evidence type="ECO:0000313" key="6">
    <source>
        <dbReference type="EMBL" id="KAE9120167.1"/>
    </source>
</evidence>
<dbReference type="Proteomes" id="UP000440732">
    <property type="component" value="Unassembled WGS sequence"/>
</dbReference>
<dbReference type="Proteomes" id="UP000433483">
    <property type="component" value="Unassembled WGS sequence"/>
</dbReference>
<evidence type="ECO:0000313" key="19">
    <source>
        <dbReference type="Proteomes" id="UP000476176"/>
    </source>
</evidence>
<dbReference type="EMBL" id="QXFZ01000343">
    <property type="protein sequence ID" value="KAE9120167.1"/>
    <property type="molecule type" value="Genomic_DNA"/>
</dbReference>
<name>A0A6A4BNX9_9STRA</name>
<dbReference type="Proteomes" id="UP000460718">
    <property type="component" value="Unassembled WGS sequence"/>
</dbReference>
<evidence type="ECO:0000313" key="14">
    <source>
        <dbReference type="Proteomes" id="UP000437068"/>
    </source>
</evidence>
<dbReference type="Proteomes" id="UP000429523">
    <property type="component" value="Unassembled WGS sequence"/>
</dbReference>
<evidence type="ECO:0000313" key="16">
    <source>
        <dbReference type="Proteomes" id="UP000440732"/>
    </source>
</evidence>
<dbReference type="Proteomes" id="UP000441208">
    <property type="component" value="Unassembled WGS sequence"/>
</dbReference>
<evidence type="ECO:0000313" key="5">
    <source>
        <dbReference type="EMBL" id="KAE9093173.1"/>
    </source>
</evidence>
<dbReference type="Proteomes" id="UP000476176">
    <property type="component" value="Unassembled WGS sequence"/>
</dbReference>
<evidence type="ECO:0000313" key="9">
    <source>
        <dbReference type="EMBL" id="KAE9241590.1"/>
    </source>
</evidence>
<dbReference type="EMBL" id="QXFX01002368">
    <property type="protein sequence ID" value="KAE9077739.1"/>
    <property type="molecule type" value="Genomic_DNA"/>
</dbReference>
<comment type="caution">
    <text evidence="10">The sequence shown here is derived from an EMBL/GenBank/DDBJ whole genome shotgun (WGS) entry which is preliminary data.</text>
</comment>
<proteinExistence type="predicted"/>
<evidence type="ECO:0000313" key="17">
    <source>
        <dbReference type="Proteomes" id="UP000441208"/>
    </source>
</evidence>
<gene>
    <name evidence="10" type="ORF">PF001_g25653</name>
    <name evidence="9" type="ORF">PF002_g9198</name>
    <name evidence="7" type="ORF">PF004_g26956</name>
    <name evidence="8" type="ORF">PF005_g23770</name>
    <name evidence="5" type="ORF">PF006_g24502</name>
    <name evidence="6" type="ORF">PF007_g8267</name>
    <name evidence="11" type="ORF">PF008_g7516</name>
    <name evidence="2" type="ORF">PF009_g8810</name>
    <name evidence="4" type="ORF">PF010_g23396</name>
    <name evidence="3" type="ORF">PF011_g24750</name>
</gene>
<evidence type="ECO:0000313" key="10">
    <source>
        <dbReference type="EMBL" id="KAE9277444.1"/>
    </source>
</evidence>
<dbReference type="Proteomes" id="UP000440367">
    <property type="component" value="Unassembled WGS sequence"/>
</dbReference>
<dbReference type="EMBL" id="QXGB01002310">
    <property type="protein sequence ID" value="KAE9179201.1"/>
    <property type="molecule type" value="Genomic_DNA"/>
</dbReference>
<evidence type="ECO:0000313" key="20">
    <source>
        <dbReference type="Proteomes" id="UP000486351"/>
    </source>
</evidence>
<reference evidence="12 13" key="1">
    <citation type="submission" date="2018-08" db="EMBL/GenBank/DDBJ databases">
        <title>Genomic investigation of the strawberry pathogen Phytophthora fragariae indicates pathogenicity is determined by transcriptional variation in three key races.</title>
        <authorList>
            <person name="Adams T.M."/>
            <person name="Armitage A.D."/>
            <person name="Sobczyk M.K."/>
            <person name="Bates H.J."/>
            <person name="Dunwell J.M."/>
            <person name="Nellist C.F."/>
            <person name="Harrison R.J."/>
        </authorList>
    </citation>
    <scope>NUCLEOTIDE SEQUENCE [LARGE SCALE GENOMIC DNA]</scope>
    <source>
        <strain evidence="10 14">A4</strain>
        <strain evidence="9 15">BC-1</strain>
        <strain evidence="7 19">BC-23</strain>
        <strain evidence="8 13">NOV-27</strain>
        <strain evidence="5 16">NOV-5</strain>
        <strain evidence="6 17">NOV-71</strain>
        <strain evidence="11 20">NOV-77</strain>
        <strain evidence="2 12">NOV-9</strain>
        <strain evidence="4 21">ONT-3</strain>
        <strain evidence="3 18">SCRP245</strain>
    </source>
</reference>
<dbReference type="EMBL" id="QXGC01003734">
    <property type="protein sequence ID" value="KAE9173498.1"/>
    <property type="molecule type" value="Genomic_DNA"/>
</dbReference>
<dbReference type="Proteomes" id="UP000486351">
    <property type="component" value="Unassembled WGS sequence"/>
</dbReference>
<evidence type="ECO:0000313" key="21">
    <source>
        <dbReference type="Proteomes" id="UP000488956"/>
    </source>
</evidence>
<evidence type="ECO:0000313" key="2">
    <source>
        <dbReference type="EMBL" id="KAE8941393.1"/>
    </source>
</evidence>
<evidence type="ECO:0000313" key="7">
    <source>
        <dbReference type="EMBL" id="KAE9173498.1"/>
    </source>
</evidence>
<evidence type="ECO:0000256" key="1">
    <source>
        <dbReference type="SAM" id="MobiDB-lite"/>
    </source>
</evidence>
<protein>
    <submittedName>
        <fullName evidence="10">Uncharacterized protein</fullName>
    </submittedName>
</protein>
<evidence type="ECO:0000313" key="8">
    <source>
        <dbReference type="EMBL" id="KAE9179201.1"/>
    </source>
</evidence>
<evidence type="ECO:0000313" key="13">
    <source>
        <dbReference type="Proteomes" id="UP000433483"/>
    </source>
</evidence>
<evidence type="ECO:0000313" key="12">
    <source>
        <dbReference type="Proteomes" id="UP000429523"/>
    </source>
</evidence>